<dbReference type="RefSeq" id="WP_153272798.1">
    <property type="nucleotide sequence ID" value="NZ_CP043499.1"/>
</dbReference>
<evidence type="ECO:0000313" key="2">
    <source>
        <dbReference type="Proteomes" id="UP000326881"/>
    </source>
</evidence>
<sequence>MLDKEMKRLIDQSDPFRNLVVVVMLDATRDIYEVAKISDRAARSRALEQAVWKLKRPVLEMIKRYRHVGLIVVNELDNSPSLVVAGPARAWQVLMEENADLANDPRVELVPNQANWHLAQ</sequence>
<reference evidence="1 2" key="1">
    <citation type="submission" date="2019-08" db="EMBL/GenBank/DDBJ databases">
        <title>Prosopis cineraria nodule microbiome.</title>
        <authorList>
            <person name="Ali R."/>
            <person name="Chaluvadi S.R."/>
            <person name="Wang X."/>
        </authorList>
    </citation>
    <scope>NUCLEOTIDE SEQUENCE [LARGE SCALE GENOMIC DNA]</scope>
    <source>
        <strain evidence="1 2">BG7</strain>
        <plasmid evidence="1 2">unnamed</plasmid>
    </source>
</reference>
<evidence type="ECO:0000313" key="1">
    <source>
        <dbReference type="EMBL" id="QFY62812.1"/>
    </source>
</evidence>
<protein>
    <submittedName>
        <fullName evidence="1">Uncharacterized protein</fullName>
    </submittedName>
</protein>
<accession>A0A5Q0CBJ2</accession>
<dbReference type="OrthoDB" id="8448149at2"/>
<gene>
    <name evidence="1" type="ORF">FZ934_20885</name>
</gene>
<geneLocation type="plasmid" evidence="1 2">
    <name>unnamed</name>
</geneLocation>
<dbReference type="EMBL" id="CP043499">
    <property type="protein sequence ID" value="QFY62812.1"/>
    <property type="molecule type" value="Genomic_DNA"/>
</dbReference>
<proteinExistence type="predicted"/>
<name>A0A5Q0CBJ2_9HYPH</name>
<dbReference type="AlphaFoldDB" id="A0A5Q0CBJ2"/>
<dbReference type="Proteomes" id="UP000326881">
    <property type="component" value="Plasmid unnamed"/>
</dbReference>
<organism evidence="1 2">
    <name type="scientific">Rhizobium grahamii</name>
    <dbReference type="NCBI Taxonomy" id="1120045"/>
    <lineage>
        <taxon>Bacteria</taxon>
        <taxon>Pseudomonadati</taxon>
        <taxon>Pseudomonadota</taxon>
        <taxon>Alphaproteobacteria</taxon>
        <taxon>Hyphomicrobiales</taxon>
        <taxon>Rhizobiaceae</taxon>
        <taxon>Rhizobium/Agrobacterium group</taxon>
        <taxon>Rhizobium</taxon>
    </lineage>
</organism>
<dbReference type="KEGG" id="rgr:FZ934_20885"/>
<keyword evidence="2" id="KW-1185">Reference proteome</keyword>
<keyword evidence="1" id="KW-0614">Plasmid</keyword>